<dbReference type="Proteomes" id="UP001437386">
    <property type="component" value="Segment"/>
</dbReference>
<reference evidence="1 2" key="1">
    <citation type="submission" date="2024-04" db="EMBL/GenBank/DDBJ databases">
        <authorList>
            <person name="Wojcicki M."/>
            <person name="Srednicka P."/>
            <person name="Shymialevich D."/>
            <person name="Sokolowska B."/>
        </authorList>
    </citation>
    <scope>NUCLEOTIDE SEQUENCE [LARGE SCALE GENOMIC DNA]</scope>
</reference>
<proteinExistence type="predicted"/>
<name>A0AAX4Q4A4_9CAUD</name>
<accession>A0AAX4Q4A4</accession>
<sequence>MNLQNLLVYHKSLVDLLEKIDEMGGAYDLLPEGYKIVIDGKTIYPAFQFVDNDEVQKAIRYVANHYALLGDQSGLSMFSFLILNWDSIKSGDPIKIANVLNQLKM</sequence>
<evidence type="ECO:0000313" key="1">
    <source>
        <dbReference type="EMBL" id="XAG95930.1"/>
    </source>
</evidence>
<organism evidence="1 2">
    <name type="scientific">Enterobacter phage KKP_3711</name>
    <dbReference type="NCBI Taxonomy" id="3109398"/>
    <lineage>
        <taxon>Viruses</taxon>
        <taxon>Duplodnaviria</taxon>
        <taxon>Heunggongvirae</taxon>
        <taxon>Uroviricota</taxon>
        <taxon>Caudoviricetes</taxon>
        <taxon>Demerecviridae</taxon>
        <taxon>Markadamsvirinae</taxon>
    </lineage>
</organism>
<protein>
    <submittedName>
        <fullName evidence="1">Uncharacterized protein</fullName>
    </submittedName>
</protein>
<keyword evidence="2" id="KW-1185">Reference proteome</keyword>
<dbReference type="EMBL" id="PP579741">
    <property type="protein sequence ID" value="XAG95930.1"/>
    <property type="molecule type" value="Genomic_DNA"/>
</dbReference>
<gene>
    <name evidence="1" type="ORF">U7154_000163</name>
</gene>
<evidence type="ECO:0000313" key="2">
    <source>
        <dbReference type="Proteomes" id="UP001437386"/>
    </source>
</evidence>